<accession>A0A6J7AJ04</accession>
<dbReference type="EMBL" id="CAFABE010000070">
    <property type="protein sequence ID" value="CAB4832169.1"/>
    <property type="molecule type" value="Genomic_DNA"/>
</dbReference>
<evidence type="ECO:0000313" key="3">
    <source>
        <dbReference type="EMBL" id="CAB5025235.1"/>
    </source>
</evidence>
<proteinExistence type="predicted"/>
<name>A0A6J7AJ04_9ZZZZ</name>
<organism evidence="1">
    <name type="scientific">freshwater metagenome</name>
    <dbReference type="NCBI Taxonomy" id="449393"/>
    <lineage>
        <taxon>unclassified sequences</taxon>
        <taxon>metagenomes</taxon>
        <taxon>ecological metagenomes</taxon>
    </lineage>
</organism>
<reference evidence="1" key="1">
    <citation type="submission" date="2020-05" db="EMBL/GenBank/DDBJ databases">
        <authorList>
            <person name="Chiriac C."/>
            <person name="Salcher M."/>
            <person name="Ghai R."/>
            <person name="Kavagutti S V."/>
        </authorList>
    </citation>
    <scope>NUCLEOTIDE SEQUENCE</scope>
</reference>
<dbReference type="AlphaFoldDB" id="A0A6J7AJ04"/>
<gene>
    <name evidence="1" type="ORF">UFOPK3164_01311</name>
    <name evidence="2" type="ORF">UFOPK3427_01886</name>
    <name evidence="3" type="ORF">UFOPK4112_01164</name>
</gene>
<dbReference type="EMBL" id="CAFBLT010000004">
    <property type="protein sequence ID" value="CAB4884381.1"/>
    <property type="molecule type" value="Genomic_DNA"/>
</dbReference>
<evidence type="ECO:0000313" key="1">
    <source>
        <dbReference type="EMBL" id="CAB4832169.1"/>
    </source>
</evidence>
<sequence length="65" mass="6833">MANPDNSLIEPVTEIDHRGANHEPELPGEGLSLSVAKFGVTSITMALLCLSIGDYSVARVTPGHC</sequence>
<protein>
    <submittedName>
        <fullName evidence="1">Unannotated protein</fullName>
    </submittedName>
</protein>
<dbReference type="EMBL" id="CAFBPM010000011">
    <property type="protein sequence ID" value="CAB5025235.1"/>
    <property type="molecule type" value="Genomic_DNA"/>
</dbReference>
<evidence type="ECO:0000313" key="2">
    <source>
        <dbReference type="EMBL" id="CAB4884381.1"/>
    </source>
</evidence>